<sequence length="59" mass="6849">MKQLTAAIYLCSSIFVSLYVLNIMMLYSAAYHFALWIFPILLLILFYVTVKPEQSAEKQ</sequence>
<reference evidence="2 3" key="1">
    <citation type="submission" date="2020-08" db="EMBL/GenBank/DDBJ databases">
        <title>A Genomic Blueprint of the Chicken Gut Microbiome.</title>
        <authorList>
            <person name="Gilroy R."/>
            <person name="Ravi A."/>
            <person name="Getino M."/>
            <person name="Pursley I."/>
            <person name="Horton D.L."/>
            <person name="Alikhan N.-F."/>
            <person name="Baker D."/>
            <person name="Gharbi K."/>
            <person name="Hall N."/>
            <person name="Watson M."/>
            <person name="Adriaenssens E.M."/>
            <person name="Foster-Nyarko E."/>
            <person name="Jarju S."/>
            <person name="Secka A."/>
            <person name="Antonio M."/>
            <person name="Oren A."/>
            <person name="Chaudhuri R."/>
            <person name="La Ragione R.M."/>
            <person name="Hildebrand F."/>
            <person name="Pallen M.J."/>
        </authorList>
    </citation>
    <scope>NUCLEOTIDE SEQUENCE [LARGE SCALE GENOMIC DNA]</scope>
    <source>
        <strain evidence="2 3">Sa3CUA8</strain>
    </source>
</reference>
<name>A0ABR8PMC6_9BACL</name>
<dbReference type="EMBL" id="JACSQY010000011">
    <property type="protein sequence ID" value="MBD7909316.1"/>
    <property type="molecule type" value="Genomic_DNA"/>
</dbReference>
<keyword evidence="1" id="KW-1133">Transmembrane helix</keyword>
<comment type="caution">
    <text evidence="2">The sequence shown here is derived from an EMBL/GenBank/DDBJ whole genome shotgun (WGS) entry which is preliminary data.</text>
</comment>
<organism evidence="2 3">
    <name type="scientific">Sporosarcina gallistercoris</name>
    <dbReference type="NCBI Taxonomy" id="2762245"/>
    <lineage>
        <taxon>Bacteria</taxon>
        <taxon>Bacillati</taxon>
        <taxon>Bacillota</taxon>
        <taxon>Bacilli</taxon>
        <taxon>Bacillales</taxon>
        <taxon>Caryophanaceae</taxon>
        <taxon>Sporosarcina</taxon>
    </lineage>
</organism>
<gene>
    <name evidence="2" type="ORF">H9659_13350</name>
</gene>
<feature type="transmembrane region" description="Helical" evidence="1">
    <location>
        <begin position="7"/>
        <end position="27"/>
    </location>
</feature>
<keyword evidence="3" id="KW-1185">Reference proteome</keyword>
<keyword evidence="1" id="KW-0472">Membrane</keyword>
<accession>A0ABR8PMC6</accession>
<proteinExistence type="predicted"/>
<dbReference type="Proteomes" id="UP000659496">
    <property type="component" value="Unassembled WGS sequence"/>
</dbReference>
<feature type="transmembrane region" description="Helical" evidence="1">
    <location>
        <begin position="33"/>
        <end position="50"/>
    </location>
</feature>
<evidence type="ECO:0000313" key="2">
    <source>
        <dbReference type="EMBL" id="MBD7909316.1"/>
    </source>
</evidence>
<evidence type="ECO:0000313" key="3">
    <source>
        <dbReference type="Proteomes" id="UP000659496"/>
    </source>
</evidence>
<keyword evidence="1" id="KW-0812">Transmembrane</keyword>
<dbReference type="RefSeq" id="WP_191691394.1">
    <property type="nucleotide sequence ID" value="NZ_JACSQY010000011.1"/>
</dbReference>
<evidence type="ECO:0000256" key="1">
    <source>
        <dbReference type="SAM" id="Phobius"/>
    </source>
</evidence>
<protein>
    <submittedName>
        <fullName evidence="2">Uncharacterized protein</fullName>
    </submittedName>
</protein>